<keyword evidence="4" id="KW-1185">Reference proteome</keyword>
<gene>
    <name evidence="3" type="ORF">EV378_4859</name>
</gene>
<evidence type="ECO:0000313" key="3">
    <source>
        <dbReference type="EMBL" id="TCK20893.1"/>
    </source>
</evidence>
<accession>A0A4R1HJ29</accession>
<feature type="transmembrane region" description="Helical" evidence="2">
    <location>
        <begin position="198"/>
        <end position="219"/>
    </location>
</feature>
<dbReference type="Proteomes" id="UP000295560">
    <property type="component" value="Unassembled WGS sequence"/>
</dbReference>
<proteinExistence type="predicted"/>
<feature type="region of interest" description="Disordered" evidence="1">
    <location>
        <begin position="1"/>
        <end position="31"/>
    </location>
</feature>
<dbReference type="AlphaFoldDB" id="A0A4R1HJ29"/>
<evidence type="ECO:0000256" key="1">
    <source>
        <dbReference type="SAM" id="MobiDB-lite"/>
    </source>
</evidence>
<dbReference type="RefSeq" id="WP_132429713.1">
    <property type="nucleotide sequence ID" value="NZ_SMFZ01000002.1"/>
</dbReference>
<evidence type="ECO:0000313" key="4">
    <source>
        <dbReference type="Proteomes" id="UP000295560"/>
    </source>
</evidence>
<protein>
    <submittedName>
        <fullName evidence="3">Capsular polysaccharide biosynthesis protein</fullName>
    </submittedName>
</protein>
<dbReference type="OrthoDB" id="3689922at2"/>
<reference evidence="3 4" key="1">
    <citation type="submission" date="2019-03" db="EMBL/GenBank/DDBJ databases">
        <title>Sequencing the genomes of 1000 actinobacteria strains.</title>
        <authorList>
            <person name="Klenk H.-P."/>
        </authorList>
    </citation>
    <scope>NUCLEOTIDE SEQUENCE [LARGE SCALE GENOMIC DNA]</scope>
    <source>
        <strain evidence="3 4">DSM 44969</strain>
    </source>
</reference>
<keyword evidence="2" id="KW-0472">Membrane</keyword>
<comment type="caution">
    <text evidence="3">The sequence shown here is derived from an EMBL/GenBank/DDBJ whole genome shotgun (WGS) entry which is preliminary data.</text>
</comment>
<organism evidence="3 4">
    <name type="scientific">Pseudonocardia endophytica</name>
    <dbReference type="NCBI Taxonomy" id="401976"/>
    <lineage>
        <taxon>Bacteria</taxon>
        <taxon>Bacillati</taxon>
        <taxon>Actinomycetota</taxon>
        <taxon>Actinomycetes</taxon>
        <taxon>Pseudonocardiales</taxon>
        <taxon>Pseudonocardiaceae</taxon>
        <taxon>Pseudonocardia</taxon>
    </lineage>
</organism>
<sequence length="337" mass="33779">MTTTDGRARQDGSVPRESVPPRAVDGLAARTHRPRRRWPRITAVAVVVGILAAAVVIGVSALLPPSYTGRVGLLALPTENSGSALLNQSGVSTSYGEVVSLAMPSISDVVASPTLLDAVSRAVPGSPSADDLASGVSVELLSGSGVARVSVAAADPAVAGKLAEAVGNEVIRANLLAPAGELRLLDPRATVLQTSPDMGLATGIALIAGLVAAGAAVLVMRPFRARPGAGHAALEAVTLAGRGPATLLDGDDPALVERARVLVRAADRPVRVVGASPGVADSVLALQSDLATGPRTESDATPSVLVVVDRADARREDVDDALGALPEGAAVLAVVVV</sequence>
<dbReference type="EMBL" id="SMFZ01000002">
    <property type="protein sequence ID" value="TCK20893.1"/>
    <property type="molecule type" value="Genomic_DNA"/>
</dbReference>
<evidence type="ECO:0000256" key="2">
    <source>
        <dbReference type="SAM" id="Phobius"/>
    </source>
</evidence>
<keyword evidence="2" id="KW-1133">Transmembrane helix</keyword>
<name>A0A4R1HJ29_PSEEN</name>
<feature type="compositionally biased region" description="Basic and acidic residues" evidence="1">
    <location>
        <begin position="1"/>
        <end position="10"/>
    </location>
</feature>
<keyword evidence="2" id="KW-0812">Transmembrane</keyword>
<feature type="transmembrane region" description="Helical" evidence="2">
    <location>
        <begin position="41"/>
        <end position="63"/>
    </location>
</feature>